<organism evidence="3 4">
    <name type="scientific">Devosia algicola</name>
    <dbReference type="NCBI Taxonomy" id="3026418"/>
    <lineage>
        <taxon>Bacteria</taxon>
        <taxon>Pseudomonadati</taxon>
        <taxon>Pseudomonadota</taxon>
        <taxon>Alphaproteobacteria</taxon>
        <taxon>Hyphomicrobiales</taxon>
        <taxon>Devosiaceae</taxon>
        <taxon>Devosia</taxon>
    </lineage>
</organism>
<accession>A0ABY7YNZ7</accession>
<dbReference type="Pfam" id="PF00534">
    <property type="entry name" value="Glycos_transf_1"/>
    <property type="match status" value="1"/>
</dbReference>
<proteinExistence type="predicted"/>
<dbReference type="Proteomes" id="UP001220530">
    <property type="component" value="Chromosome"/>
</dbReference>
<dbReference type="PANTHER" id="PTHR45871">
    <property type="entry name" value="N-ACETYLGLUCOSAMINYL-PHOSPHATIDYLINOSITOL BIOSYNTHETIC PROTEIN"/>
    <property type="match status" value="1"/>
</dbReference>
<evidence type="ECO:0000259" key="1">
    <source>
        <dbReference type="Pfam" id="PF00534"/>
    </source>
</evidence>
<evidence type="ECO:0000313" key="3">
    <source>
        <dbReference type="EMBL" id="WDR03026.1"/>
    </source>
</evidence>
<dbReference type="RefSeq" id="WP_282219428.1">
    <property type="nucleotide sequence ID" value="NZ_CP118246.1"/>
</dbReference>
<dbReference type="EMBL" id="CP118246">
    <property type="protein sequence ID" value="WDR03026.1"/>
    <property type="molecule type" value="Genomic_DNA"/>
</dbReference>
<feature type="domain" description="Glycosyltransferase subfamily 4-like N-terminal" evidence="2">
    <location>
        <begin position="17"/>
        <end position="173"/>
    </location>
</feature>
<dbReference type="PANTHER" id="PTHR45871:SF1">
    <property type="entry name" value="PHOSPHATIDYLINOSITOL N-ACETYLGLUCOSAMINYLTRANSFERASE SUBUNIT A"/>
    <property type="match status" value="1"/>
</dbReference>
<evidence type="ECO:0000259" key="2">
    <source>
        <dbReference type="Pfam" id="PF13579"/>
    </source>
</evidence>
<sequence>MSHQQLRVLQVMRAPVGGLFRHVADLTRELASRGHAVGLIVDSIANDGQTEAKLADLASSASLGIHRVAMPRLLGQGDLLAPMAVRRLCRQLHIDIVHGHGAKGGFYARLARLSGTKAAAFYTPHGGVLHYSAQSATGRIFHFLERALMRQTAAVIFESQYAKATYARVIGEPTCPSPVIYNGLTPEEFEPVTADGDAADFVFVGELRALKGIFPLVEAMDGLVRPDGQPATLVVAGDGGERGAMEAAIATRGLGDRIHLVGAQPARAMFARGRVALVPSLAESLPYVVLEAAAAKLPVIATNVGGIGEIFGPTASDLVPAGDADALRAKMQTTLAHPDVAAASMRQRLEHISEHFSVGRMTDAIEAQYLAAIPTS</sequence>
<dbReference type="CDD" id="cd03801">
    <property type="entry name" value="GT4_PimA-like"/>
    <property type="match status" value="1"/>
</dbReference>
<keyword evidence="4" id="KW-1185">Reference proteome</keyword>
<name>A0ABY7YNZ7_9HYPH</name>
<dbReference type="Gene3D" id="3.40.50.2000">
    <property type="entry name" value="Glycogen Phosphorylase B"/>
    <property type="match status" value="2"/>
</dbReference>
<reference evidence="3 4" key="1">
    <citation type="submission" date="2023-02" db="EMBL/GenBank/DDBJ databases">
        <title>Devosia algicola sp. nov., isolated from the phycosphere of marine algae.</title>
        <authorList>
            <person name="Kim J.M."/>
            <person name="Lee J.K."/>
            <person name="Choi B.J."/>
            <person name="Bayburt H."/>
            <person name="Jeon C.O."/>
        </authorList>
    </citation>
    <scope>NUCLEOTIDE SEQUENCE [LARGE SCALE GENOMIC DNA]</scope>
    <source>
        <strain evidence="3 4">G20-9</strain>
    </source>
</reference>
<feature type="domain" description="Glycosyl transferase family 1" evidence="1">
    <location>
        <begin position="187"/>
        <end position="338"/>
    </location>
</feature>
<dbReference type="Pfam" id="PF13579">
    <property type="entry name" value="Glyco_trans_4_4"/>
    <property type="match status" value="1"/>
</dbReference>
<dbReference type="SUPFAM" id="SSF53756">
    <property type="entry name" value="UDP-Glycosyltransferase/glycogen phosphorylase"/>
    <property type="match status" value="1"/>
</dbReference>
<dbReference type="InterPro" id="IPR001296">
    <property type="entry name" value="Glyco_trans_1"/>
</dbReference>
<dbReference type="InterPro" id="IPR028098">
    <property type="entry name" value="Glyco_trans_4-like_N"/>
</dbReference>
<gene>
    <name evidence="3" type="ORF">PSQ19_02120</name>
</gene>
<protein>
    <submittedName>
        <fullName evidence="3">Glycosyltransferase family 4 protein</fullName>
    </submittedName>
</protein>
<evidence type="ECO:0000313" key="4">
    <source>
        <dbReference type="Proteomes" id="UP001220530"/>
    </source>
</evidence>